<sequence>MATIGATVTTDQESQDVTYSRQSEESETTTSRDEVVLPTEEQRSQPDLFNKWCQKVVRGFEHITDKNKLEDLKASVIQAEEKLESITEGYLIENKLRDTEKAINTLKKRLNIASANSKNEDTYITVSQEYVLKTFEEMYAQWNEKWSKTDRDCELCKVHEQCHEFCKKRLQDQMKKLLIVARPQSRDQSYTDTEEQQQIIEEAYKELARNTVGTELAKVKTEGSKEIKVKPDLKTFVPKCLDICWITLLLKEQLLFEFNSEHAKEGTFKGTKQNEVAIVIKPAVLLDKDTIKIQGMVRQRQVDANEKEVQSTDDNGLALV</sequence>
<evidence type="ECO:0000313" key="4">
    <source>
        <dbReference type="Proteomes" id="UP001634394"/>
    </source>
</evidence>
<feature type="compositionally biased region" description="Polar residues" evidence="2">
    <location>
        <begin position="1"/>
        <end position="21"/>
    </location>
</feature>
<organism evidence="3 4">
    <name type="scientific">Sinanodonta woodiana</name>
    <name type="common">Chinese pond mussel</name>
    <name type="synonym">Anodonta woodiana</name>
    <dbReference type="NCBI Taxonomy" id="1069815"/>
    <lineage>
        <taxon>Eukaryota</taxon>
        <taxon>Metazoa</taxon>
        <taxon>Spiralia</taxon>
        <taxon>Lophotrochozoa</taxon>
        <taxon>Mollusca</taxon>
        <taxon>Bivalvia</taxon>
        <taxon>Autobranchia</taxon>
        <taxon>Heteroconchia</taxon>
        <taxon>Palaeoheterodonta</taxon>
        <taxon>Unionida</taxon>
        <taxon>Unionoidea</taxon>
        <taxon>Unionidae</taxon>
        <taxon>Unioninae</taxon>
        <taxon>Sinanodonta</taxon>
    </lineage>
</organism>
<feature type="region of interest" description="Disordered" evidence="2">
    <location>
        <begin position="1"/>
        <end position="42"/>
    </location>
</feature>
<proteinExistence type="predicted"/>
<dbReference type="AlphaFoldDB" id="A0ABD3X2L5"/>
<dbReference type="Proteomes" id="UP001634394">
    <property type="component" value="Unassembled WGS sequence"/>
</dbReference>
<keyword evidence="1" id="KW-0175">Coiled coil</keyword>
<protein>
    <submittedName>
        <fullName evidence="3">Uncharacterized protein</fullName>
    </submittedName>
</protein>
<gene>
    <name evidence="3" type="ORF">ACJMK2_032024</name>
</gene>
<evidence type="ECO:0000313" key="3">
    <source>
        <dbReference type="EMBL" id="KAL3879738.1"/>
    </source>
</evidence>
<feature type="coiled-coil region" evidence="1">
    <location>
        <begin position="69"/>
        <end position="116"/>
    </location>
</feature>
<accession>A0ABD3X2L5</accession>
<name>A0ABD3X2L5_SINWO</name>
<evidence type="ECO:0000256" key="2">
    <source>
        <dbReference type="SAM" id="MobiDB-lite"/>
    </source>
</evidence>
<keyword evidence="4" id="KW-1185">Reference proteome</keyword>
<dbReference type="EMBL" id="JBJQND010000004">
    <property type="protein sequence ID" value="KAL3879738.1"/>
    <property type="molecule type" value="Genomic_DNA"/>
</dbReference>
<comment type="caution">
    <text evidence="3">The sequence shown here is derived from an EMBL/GenBank/DDBJ whole genome shotgun (WGS) entry which is preliminary data.</text>
</comment>
<reference evidence="3 4" key="1">
    <citation type="submission" date="2024-11" db="EMBL/GenBank/DDBJ databases">
        <title>Chromosome-level genome assembly of the freshwater bivalve Anodonta woodiana.</title>
        <authorList>
            <person name="Chen X."/>
        </authorList>
    </citation>
    <scope>NUCLEOTIDE SEQUENCE [LARGE SCALE GENOMIC DNA]</scope>
    <source>
        <strain evidence="3">MN2024</strain>
        <tissue evidence="3">Gills</tissue>
    </source>
</reference>
<feature type="compositionally biased region" description="Basic and acidic residues" evidence="2">
    <location>
        <begin position="30"/>
        <end position="42"/>
    </location>
</feature>
<evidence type="ECO:0000256" key="1">
    <source>
        <dbReference type="SAM" id="Coils"/>
    </source>
</evidence>